<dbReference type="KEGG" id="thal:A1OE_884"/>
<dbReference type="Proteomes" id="UP000010077">
    <property type="component" value="Chromosome"/>
</dbReference>
<keyword evidence="2" id="KW-1185">Reference proteome</keyword>
<dbReference type="STRING" id="1193729.A1OE_884"/>
<reference evidence="1 2" key="1">
    <citation type="journal article" date="2012" name="Proc. Natl. Acad. Sci. U.S.A.">
        <title>Genome streamlining and chemical defense in a coral reef symbiosis.</title>
        <authorList>
            <person name="Kwan J.C."/>
            <person name="Donia M.S."/>
            <person name="Han A.W."/>
            <person name="Hirose E."/>
            <person name="Haygood M.G."/>
            <person name="Schmidt E.W."/>
        </authorList>
    </citation>
    <scope>NUCLEOTIDE SEQUENCE [LARGE SCALE GENOMIC DNA]</scope>
    <source>
        <strain evidence="1 2">L2</strain>
    </source>
</reference>
<proteinExistence type="predicted"/>
<dbReference type="EMBL" id="CP003539">
    <property type="protein sequence ID" value="AFX99068.1"/>
    <property type="molecule type" value="Genomic_DNA"/>
</dbReference>
<name>K7Z4W1_9PROT</name>
<evidence type="ECO:0000313" key="1">
    <source>
        <dbReference type="EMBL" id="AFX99068.1"/>
    </source>
</evidence>
<gene>
    <name evidence="1" type="ORF">A1OE_884</name>
</gene>
<evidence type="ECO:0000313" key="2">
    <source>
        <dbReference type="Proteomes" id="UP000010077"/>
    </source>
</evidence>
<accession>K7Z4W1</accession>
<protein>
    <submittedName>
        <fullName evidence="1">Uncharacterized protein</fullName>
    </submittedName>
</protein>
<dbReference type="HOGENOM" id="CLU_3231082_0_0_5"/>
<sequence>MSKFKRIENFILLNPPSTVANFELAKLLFVSSQYIYLLTRILR</sequence>
<organism evidence="1 2">
    <name type="scientific">Candidatus Endolissoclinum faulkneri L2</name>
    <dbReference type="NCBI Taxonomy" id="1193729"/>
    <lineage>
        <taxon>Bacteria</taxon>
        <taxon>Pseudomonadati</taxon>
        <taxon>Pseudomonadota</taxon>
        <taxon>Alphaproteobacteria</taxon>
        <taxon>Rhodospirillales</taxon>
        <taxon>Rhodospirillaceae</taxon>
        <taxon>Candidatus Endolissoclinum</taxon>
    </lineage>
</organism>
<dbReference type="AlphaFoldDB" id="K7Z4W1"/>